<comment type="pathway">
    <text evidence="2">Amino-acid biosynthesis; L-cysteine biosynthesis.</text>
</comment>
<evidence type="ECO:0000313" key="12">
    <source>
        <dbReference type="Proteomes" id="UP000579281"/>
    </source>
</evidence>
<evidence type="ECO:0000256" key="8">
    <source>
        <dbReference type="ARBA" id="ARBA00023192"/>
    </source>
</evidence>
<protein>
    <recommendedName>
        <fullName evidence="4">cysteine synthase</fullName>
        <ecNumber evidence="4">2.5.1.47</ecNumber>
    </recommendedName>
</protein>
<evidence type="ECO:0000256" key="5">
    <source>
        <dbReference type="ARBA" id="ARBA00022605"/>
    </source>
</evidence>
<evidence type="ECO:0000256" key="2">
    <source>
        <dbReference type="ARBA" id="ARBA00004895"/>
    </source>
</evidence>
<dbReference type="RefSeq" id="WP_184312262.1">
    <property type="nucleotide sequence ID" value="NZ_JACHEN010000028.1"/>
</dbReference>
<keyword evidence="8" id="KW-0198">Cysteine biosynthesis</keyword>
<gene>
    <name evidence="11" type="ORF">HNQ80_003891</name>
</gene>
<keyword evidence="7" id="KW-0663">Pyridoxal phosphate</keyword>
<reference evidence="11 12" key="1">
    <citation type="submission" date="2020-08" db="EMBL/GenBank/DDBJ databases">
        <title>Genomic Encyclopedia of Type Strains, Phase IV (KMG-IV): sequencing the most valuable type-strain genomes for metagenomic binning, comparative biology and taxonomic classification.</title>
        <authorList>
            <person name="Goeker M."/>
        </authorList>
    </citation>
    <scope>NUCLEOTIDE SEQUENCE [LARGE SCALE GENOMIC DNA]</scope>
    <source>
        <strain evidence="11 12">DSM 103526</strain>
    </source>
</reference>
<dbReference type="Gene3D" id="3.40.50.1100">
    <property type="match status" value="2"/>
</dbReference>
<keyword evidence="12" id="KW-1185">Reference proteome</keyword>
<dbReference type="InterPro" id="IPR050214">
    <property type="entry name" value="Cys_Synth/Cystath_Beta-Synth"/>
</dbReference>
<evidence type="ECO:0000256" key="3">
    <source>
        <dbReference type="ARBA" id="ARBA00007103"/>
    </source>
</evidence>
<dbReference type="Proteomes" id="UP000579281">
    <property type="component" value="Unassembled WGS sequence"/>
</dbReference>
<evidence type="ECO:0000256" key="6">
    <source>
        <dbReference type="ARBA" id="ARBA00022679"/>
    </source>
</evidence>
<evidence type="ECO:0000256" key="7">
    <source>
        <dbReference type="ARBA" id="ARBA00022898"/>
    </source>
</evidence>
<organism evidence="11 12">
    <name type="scientific">Anaerosolibacter carboniphilus</name>
    <dbReference type="NCBI Taxonomy" id="1417629"/>
    <lineage>
        <taxon>Bacteria</taxon>
        <taxon>Bacillati</taxon>
        <taxon>Bacillota</taxon>
        <taxon>Clostridia</taxon>
        <taxon>Peptostreptococcales</taxon>
        <taxon>Thermotaleaceae</taxon>
        <taxon>Anaerosolibacter</taxon>
    </lineage>
</organism>
<sequence length="321" mass="34816">MARILSGVHEAIGDTKMVQLSRITEHVGVEGNIYAKMEYLNPGFSKKDRVALQMIEEAEAAGLLKKGQHIVELTSGNTGTGLAIVCAAKGYHFVACMSKGNSTERARMMKALGAEVLLVDQMPNSIKGQVSGEDLALVEEMAQRITTERGAFRADQFRLAGTVHAHEYHTAEEIWEQCDGNIDVFVDFVGSGSTFQGCAVGLKKHKKDIRCYVVEPKNAAFYAGGTITDGAHKIQGGGYSMNLPLLDKSLIDGVIQVTDEEAIDTARKLAKYEGVFAGFSSGANVWAALKLLKDAERGKNIVLTLNDSGLKYLSTDLYEEF</sequence>
<dbReference type="FunFam" id="3.40.50.1100:FF:000003">
    <property type="entry name" value="Cystathionine beta-synthase"/>
    <property type="match status" value="1"/>
</dbReference>
<name>A0A841KZM1_9FIRM</name>
<dbReference type="InterPro" id="IPR036052">
    <property type="entry name" value="TrpB-like_PALP_sf"/>
</dbReference>
<dbReference type="EMBL" id="JACHEN010000028">
    <property type="protein sequence ID" value="MBB6217768.1"/>
    <property type="molecule type" value="Genomic_DNA"/>
</dbReference>
<dbReference type="InterPro" id="IPR001926">
    <property type="entry name" value="TrpB-like_PALP"/>
</dbReference>
<dbReference type="GO" id="GO:0004124">
    <property type="term" value="F:cysteine synthase activity"/>
    <property type="evidence" value="ECO:0007669"/>
    <property type="project" value="UniProtKB-EC"/>
</dbReference>
<keyword evidence="6 11" id="KW-0808">Transferase</keyword>
<dbReference type="Pfam" id="PF00291">
    <property type="entry name" value="PALP"/>
    <property type="match status" value="1"/>
</dbReference>
<proteinExistence type="inferred from homology"/>
<dbReference type="AlphaFoldDB" id="A0A841KZM1"/>
<evidence type="ECO:0000256" key="4">
    <source>
        <dbReference type="ARBA" id="ARBA00012681"/>
    </source>
</evidence>
<keyword evidence="5" id="KW-0028">Amino-acid biosynthesis</keyword>
<comment type="caution">
    <text evidence="11">The sequence shown here is derived from an EMBL/GenBank/DDBJ whole genome shotgun (WGS) entry which is preliminary data.</text>
</comment>
<comment type="catalytic activity">
    <reaction evidence="9">
        <text>O-acetyl-L-serine + hydrogen sulfide = L-cysteine + acetate</text>
        <dbReference type="Rhea" id="RHEA:14829"/>
        <dbReference type="ChEBI" id="CHEBI:29919"/>
        <dbReference type="ChEBI" id="CHEBI:30089"/>
        <dbReference type="ChEBI" id="CHEBI:35235"/>
        <dbReference type="ChEBI" id="CHEBI:58340"/>
        <dbReference type="EC" id="2.5.1.47"/>
    </reaction>
</comment>
<dbReference type="EC" id="2.5.1.47" evidence="4"/>
<dbReference type="FunFam" id="3.40.50.1100:FF:000006">
    <property type="entry name" value="Cysteine synthase"/>
    <property type="match status" value="1"/>
</dbReference>
<dbReference type="PANTHER" id="PTHR10314">
    <property type="entry name" value="CYSTATHIONINE BETA-SYNTHASE"/>
    <property type="match status" value="1"/>
</dbReference>
<evidence type="ECO:0000313" key="11">
    <source>
        <dbReference type="EMBL" id="MBB6217768.1"/>
    </source>
</evidence>
<comment type="cofactor">
    <cofactor evidence="1">
        <name>pyridoxal 5'-phosphate</name>
        <dbReference type="ChEBI" id="CHEBI:597326"/>
    </cofactor>
</comment>
<evidence type="ECO:0000256" key="1">
    <source>
        <dbReference type="ARBA" id="ARBA00001933"/>
    </source>
</evidence>
<accession>A0A841KZM1</accession>
<evidence type="ECO:0000256" key="9">
    <source>
        <dbReference type="ARBA" id="ARBA00047931"/>
    </source>
</evidence>
<feature type="domain" description="Tryptophan synthase beta chain-like PALP" evidence="10">
    <location>
        <begin position="10"/>
        <end position="306"/>
    </location>
</feature>
<dbReference type="CDD" id="cd01561">
    <property type="entry name" value="CBS_like"/>
    <property type="match status" value="1"/>
</dbReference>
<dbReference type="SUPFAM" id="SSF53686">
    <property type="entry name" value="Tryptophan synthase beta subunit-like PLP-dependent enzymes"/>
    <property type="match status" value="1"/>
</dbReference>
<comment type="similarity">
    <text evidence="3">Belongs to the cysteine synthase/cystathionine beta-synthase family.</text>
</comment>
<evidence type="ECO:0000259" key="10">
    <source>
        <dbReference type="Pfam" id="PF00291"/>
    </source>
</evidence>